<dbReference type="Proteomes" id="UP000287177">
    <property type="component" value="Unassembled WGS sequence"/>
</dbReference>
<sequence>MSQPDDDRIPAADQRRLAQILLAAFDGDREATDKAGDEIEATPGGWHGAFSALAGVYVNLLVTVAGEANARKTLQMAALDASLHESDDE</sequence>
<keyword evidence="2" id="KW-1185">Reference proteome</keyword>
<protein>
    <submittedName>
        <fullName evidence="1">Uncharacterized protein</fullName>
    </submittedName>
</protein>
<gene>
    <name evidence="1" type="ORF">MELE44368_12995</name>
</gene>
<organism evidence="1 2">
    <name type="scientific">Mycolicibacterium elephantis DSM 44368</name>
    <dbReference type="NCBI Taxonomy" id="1335622"/>
    <lineage>
        <taxon>Bacteria</taxon>
        <taxon>Bacillati</taxon>
        <taxon>Actinomycetota</taxon>
        <taxon>Actinomycetes</taxon>
        <taxon>Mycobacteriales</taxon>
        <taxon>Mycobacteriaceae</taxon>
        <taxon>Mycolicibacterium</taxon>
    </lineage>
</organism>
<reference evidence="1 2" key="1">
    <citation type="submission" date="2013-06" db="EMBL/GenBank/DDBJ databases">
        <title>The draft sequence of the Mycobacterium elephantis genome.</title>
        <authorList>
            <person name="Pettersson F.B."/>
            <person name="Das S."/>
            <person name="Dasgupta S."/>
            <person name="Bhattacharya A."/>
            <person name="Kirsebom L.A."/>
        </authorList>
    </citation>
    <scope>NUCLEOTIDE SEQUENCE [LARGE SCALE GENOMIC DNA]</scope>
    <source>
        <strain evidence="1 2">DSM 44368</strain>
    </source>
</reference>
<dbReference type="RefSeq" id="WP_128107509.1">
    <property type="nucleotide sequence ID" value="NZ_ATDN01000005.1"/>
</dbReference>
<dbReference type="EMBL" id="ATDN01000005">
    <property type="protein sequence ID" value="RWA22324.1"/>
    <property type="molecule type" value="Genomic_DNA"/>
</dbReference>
<dbReference type="AlphaFoldDB" id="A0A439DXV9"/>
<accession>A0A439DXV9</accession>
<comment type="caution">
    <text evidence="1">The sequence shown here is derived from an EMBL/GenBank/DDBJ whole genome shotgun (WGS) entry which is preliminary data.</text>
</comment>
<proteinExistence type="predicted"/>
<name>A0A439DXV9_9MYCO</name>
<evidence type="ECO:0000313" key="2">
    <source>
        <dbReference type="Proteomes" id="UP000287177"/>
    </source>
</evidence>
<evidence type="ECO:0000313" key="1">
    <source>
        <dbReference type="EMBL" id="RWA22324.1"/>
    </source>
</evidence>